<protein>
    <submittedName>
        <fullName evidence="1">Uncharacterized protein</fullName>
    </submittedName>
</protein>
<keyword evidence="2" id="KW-1185">Reference proteome</keyword>
<gene>
    <name evidence="1" type="ORF">RHMOL_Rhmol07G0298000</name>
</gene>
<sequence>MKTICVFSVISPMDSSNFPKAIFVSGRNLKFVSFDSLHRSKFDQYLQEMEEEDNYKEYVPVAKRRAMEVAKILQRKGKPSPFEDEVEKSKLAEAKPSFLVKASQLKRD</sequence>
<evidence type="ECO:0000313" key="1">
    <source>
        <dbReference type="EMBL" id="KAI8548750.1"/>
    </source>
</evidence>
<accession>A0ACC0N649</accession>
<dbReference type="EMBL" id="CM046394">
    <property type="protein sequence ID" value="KAI8548750.1"/>
    <property type="molecule type" value="Genomic_DNA"/>
</dbReference>
<evidence type="ECO:0000313" key="2">
    <source>
        <dbReference type="Proteomes" id="UP001062846"/>
    </source>
</evidence>
<comment type="caution">
    <text evidence="1">The sequence shown here is derived from an EMBL/GenBank/DDBJ whole genome shotgun (WGS) entry which is preliminary data.</text>
</comment>
<dbReference type="Proteomes" id="UP001062846">
    <property type="component" value="Chromosome 7"/>
</dbReference>
<reference evidence="1" key="1">
    <citation type="submission" date="2022-02" db="EMBL/GenBank/DDBJ databases">
        <title>Plant Genome Project.</title>
        <authorList>
            <person name="Zhang R.-G."/>
        </authorList>
    </citation>
    <scope>NUCLEOTIDE SEQUENCE</scope>
    <source>
        <strain evidence="1">AT1</strain>
    </source>
</reference>
<proteinExistence type="predicted"/>
<name>A0ACC0N649_RHOML</name>
<organism evidence="1 2">
    <name type="scientific">Rhododendron molle</name>
    <name type="common">Chinese azalea</name>
    <name type="synonym">Azalea mollis</name>
    <dbReference type="NCBI Taxonomy" id="49168"/>
    <lineage>
        <taxon>Eukaryota</taxon>
        <taxon>Viridiplantae</taxon>
        <taxon>Streptophyta</taxon>
        <taxon>Embryophyta</taxon>
        <taxon>Tracheophyta</taxon>
        <taxon>Spermatophyta</taxon>
        <taxon>Magnoliopsida</taxon>
        <taxon>eudicotyledons</taxon>
        <taxon>Gunneridae</taxon>
        <taxon>Pentapetalae</taxon>
        <taxon>asterids</taxon>
        <taxon>Ericales</taxon>
        <taxon>Ericaceae</taxon>
        <taxon>Ericoideae</taxon>
        <taxon>Rhodoreae</taxon>
        <taxon>Rhododendron</taxon>
    </lineage>
</organism>